<comment type="caution">
    <text evidence="1">The sequence shown here is derived from an EMBL/GenBank/DDBJ whole genome shotgun (WGS) entry which is preliminary data.</text>
</comment>
<proteinExistence type="predicted"/>
<protein>
    <submittedName>
        <fullName evidence="1">Uncharacterized protein</fullName>
    </submittedName>
</protein>
<sequence>MDQMSEKRRQKIERFKGSSIDGISRNLRKLIQSNQINKSQKLNIIKELFILLIQFLLSQHYFNYQILLNIIKVQKLALNKYGLLLNQYYLLFIINQLKKVRQQ</sequence>
<organism evidence="1 2">
    <name type="scientific">Paramecium sonneborni</name>
    <dbReference type="NCBI Taxonomy" id="65129"/>
    <lineage>
        <taxon>Eukaryota</taxon>
        <taxon>Sar</taxon>
        <taxon>Alveolata</taxon>
        <taxon>Ciliophora</taxon>
        <taxon>Intramacronucleata</taxon>
        <taxon>Oligohymenophorea</taxon>
        <taxon>Peniculida</taxon>
        <taxon>Parameciidae</taxon>
        <taxon>Paramecium</taxon>
    </lineage>
</organism>
<evidence type="ECO:0000313" key="2">
    <source>
        <dbReference type="Proteomes" id="UP000692954"/>
    </source>
</evidence>
<name>A0A8S1R306_9CILI</name>
<keyword evidence="2" id="KW-1185">Reference proteome</keyword>
<reference evidence="1" key="1">
    <citation type="submission" date="2021-01" db="EMBL/GenBank/DDBJ databases">
        <authorList>
            <consortium name="Genoscope - CEA"/>
            <person name="William W."/>
        </authorList>
    </citation>
    <scope>NUCLEOTIDE SEQUENCE</scope>
</reference>
<dbReference type="Proteomes" id="UP000692954">
    <property type="component" value="Unassembled WGS sequence"/>
</dbReference>
<dbReference type="EMBL" id="CAJJDN010000132">
    <property type="protein sequence ID" value="CAD8121462.1"/>
    <property type="molecule type" value="Genomic_DNA"/>
</dbReference>
<evidence type="ECO:0000313" key="1">
    <source>
        <dbReference type="EMBL" id="CAD8121462.1"/>
    </source>
</evidence>
<accession>A0A8S1R306</accession>
<gene>
    <name evidence="1" type="ORF">PSON_ATCC_30995.1.T1320114</name>
</gene>
<dbReference type="AlphaFoldDB" id="A0A8S1R306"/>